<dbReference type="STRING" id="45070.Lnau_1524"/>
<comment type="caution">
    <text evidence="2">The sequence shown here is derived from an EMBL/GenBank/DDBJ whole genome shotgun (WGS) entry which is preliminary data.</text>
</comment>
<evidence type="ECO:0000256" key="1">
    <source>
        <dbReference type="SAM" id="SignalP"/>
    </source>
</evidence>
<keyword evidence="3" id="KW-1185">Reference proteome</keyword>
<keyword evidence="1" id="KW-0732">Signal</keyword>
<organism evidence="2 3">
    <name type="scientific">Legionella nautarum</name>
    <dbReference type="NCBI Taxonomy" id="45070"/>
    <lineage>
        <taxon>Bacteria</taxon>
        <taxon>Pseudomonadati</taxon>
        <taxon>Pseudomonadota</taxon>
        <taxon>Gammaproteobacteria</taxon>
        <taxon>Legionellales</taxon>
        <taxon>Legionellaceae</taxon>
        <taxon>Legionella</taxon>
    </lineage>
</organism>
<sequence>MKKVLVAAPLFILLSACATGYHSLGLSGGFDEFKLSNDSYIVRFSGNGFTSGDRAYKYAIRRSAELTKEKGYKYFKIIKSSSAVDRSTYVTPLRANTQSNYNGYGGYGYGSVTGNSTTTITGGDVITTERPSTSFAIKMYKNQVSGSLNADIVLSNFDKK</sequence>
<feature type="signal peptide" evidence="1">
    <location>
        <begin position="1"/>
        <end position="18"/>
    </location>
</feature>
<dbReference type="OrthoDB" id="7172943at2"/>
<dbReference type="NCBIfam" id="NF047637">
    <property type="entry name" value="lipo_CC0125"/>
    <property type="match status" value="1"/>
</dbReference>
<protein>
    <recommendedName>
        <fullName evidence="4">Lipoprotein</fullName>
    </recommendedName>
</protein>
<accession>A0A0W0WW58</accession>
<dbReference type="AlphaFoldDB" id="A0A0W0WW58"/>
<dbReference type="EMBL" id="LNYO01000013">
    <property type="protein sequence ID" value="KTD36540.1"/>
    <property type="molecule type" value="Genomic_DNA"/>
</dbReference>
<dbReference type="RefSeq" id="WP_058504525.1">
    <property type="nucleotide sequence ID" value="NZ_CAAAIF010000009.1"/>
</dbReference>
<evidence type="ECO:0008006" key="4">
    <source>
        <dbReference type="Google" id="ProtNLM"/>
    </source>
</evidence>
<dbReference type="Proteomes" id="UP000054725">
    <property type="component" value="Unassembled WGS sequence"/>
</dbReference>
<gene>
    <name evidence="2" type="ORF">Lnau_1524</name>
</gene>
<evidence type="ECO:0000313" key="3">
    <source>
        <dbReference type="Proteomes" id="UP000054725"/>
    </source>
</evidence>
<dbReference type="PROSITE" id="PS51257">
    <property type="entry name" value="PROKAR_LIPOPROTEIN"/>
    <property type="match status" value="1"/>
</dbReference>
<evidence type="ECO:0000313" key="2">
    <source>
        <dbReference type="EMBL" id="KTD36540.1"/>
    </source>
</evidence>
<feature type="chain" id="PRO_5006915889" description="Lipoprotein" evidence="1">
    <location>
        <begin position="19"/>
        <end position="160"/>
    </location>
</feature>
<dbReference type="PATRIC" id="fig|45070.6.peg.1596"/>
<name>A0A0W0WW58_9GAMM</name>
<reference evidence="2 3" key="1">
    <citation type="submission" date="2015-11" db="EMBL/GenBank/DDBJ databases">
        <title>Genomic analysis of 38 Legionella species identifies large and diverse effector repertoires.</title>
        <authorList>
            <person name="Burstein D."/>
            <person name="Amaro F."/>
            <person name="Zusman T."/>
            <person name="Lifshitz Z."/>
            <person name="Cohen O."/>
            <person name="Gilbert J.A."/>
            <person name="Pupko T."/>
            <person name="Shuman H.A."/>
            <person name="Segal G."/>
        </authorList>
    </citation>
    <scope>NUCLEOTIDE SEQUENCE [LARGE SCALE GENOMIC DNA]</scope>
    <source>
        <strain evidence="2 3">ATCC 49506</strain>
    </source>
</reference>
<proteinExistence type="predicted"/>